<evidence type="ECO:0000313" key="3">
    <source>
        <dbReference type="Proteomes" id="UP001154282"/>
    </source>
</evidence>
<comment type="caution">
    <text evidence="2">The sequence shown here is derived from an EMBL/GenBank/DDBJ whole genome shotgun (WGS) entry which is preliminary data.</text>
</comment>
<feature type="region of interest" description="Disordered" evidence="1">
    <location>
        <begin position="1"/>
        <end position="26"/>
    </location>
</feature>
<name>A0AAV0JDU6_9ROSI</name>
<gene>
    <name evidence="2" type="ORF">LITE_LOCUS13752</name>
</gene>
<organism evidence="2 3">
    <name type="scientific">Linum tenue</name>
    <dbReference type="NCBI Taxonomy" id="586396"/>
    <lineage>
        <taxon>Eukaryota</taxon>
        <taxon>Viridiplantae</taxon>
        <taxon>Streptophyta</taxon>
        <taxon>Embryophyta</taxon>
        <taxon>Tracheophyta</taxon>
        <taxon>Spermatophyta</taxon>
        <taxon>Magnoliopsida</taxon>
        <taxon>eudicotyledons</taxon>
        <taxon>Gunneridae</taxon>
        <taxon>Pentapetalae</taxon>
        <taxon>rosids</taxon>
        <taxon>fabids</taxon>
        <taxon>Malpighiales</taxon>
        <taxon>Linaceae</taxon>
        <taxon>Linum</taxon>
    </lineage>
</organism>
<dbReference type="Proteomes" id="UP001154282">
    <property type="component" value="Unassembled WGS sequence"/>
</dbReference>
<dbReference type="AlphaFoldDB" id="A0AAV0JDU6"/>
<dbReference type="EMBL" id="CAMGYJ010000004">
    <property type="protein sequence ID" value="CAI0407926.1"/>
    <property type="molecule type" value="Genomic_DNA"/>
</dbReference>
<accession>A0AAV0JDU6</accession>
<sequence length="26" mass="3049">MRRRSSVSPTPARCGSPARRWSSRRF</sequence>
<reference evidence="2" key="1">
    <citation type="submission" date="2022-08" db="EMBL/GenBank/DDBJ databases">
        <authorList>
            <person name="Gutierrez-Valencia J."/>
        </authorList>
    </citation>
    <scope>NUCLEOTIDE SEQUENCE</scope>
</reference>
<keyword evidence="3" id="KW-1185">Reference proteome</keyword>
<proteinExistence type="predicted"/>
<evidence type="ECO:0000313" key="2">
    <source>
        <dbReference type="EMBL" id="CAI0407926.1"/>
    </source>
</evidence>
<evidence type="ECO:0000256" key="1">
    <source>
        <dbReference type="SAM" id="MobiDB-lite"/>
    </source>
</evidence>
<protein>
    <submittedName>
        <fullName evidence="2">Uncharacterized protein</fullName>
    </submittedName>
</protein>